<dbReference type="AlphaFoldDB" id="A0A7T5R2J5"/>
<name>A0A7T5R2J5_9BACT</name>
<evidence type="ECO:0000256" key="1">
    <source>
        <dbReference type="SAM" id="MobiDB-lite"/>
    </source>
</evidence>
<protein>
    <submittedName>
        <fullName evidence="2">Uncharacterized protein</fullName>
    </submittedName>
</protein>
<proteinExistence type="predicted"/>
<accession>A0A7T5R2J5</accession>
<evidence type="ECO:0000313" key="3">
    <source>
        <dbReference type="Proteomes" id="UP000595362"/>
    </source>
</evidence>
<dbReference type="Proteomes" id="UP000595362">
    <property type="component" value="Chromosome"/>
</dbReference>
<sequence length="294" mass="30950">MPFANQSVEVLLMIDSTTLNAYPAQTGESAGSHKAARFYMRHDPDARMAGSIPVWEGKAAPGNRANSSEFETALNYAATDKETSGTVVDQNADSFGFGDLLDIVNPLHHIPLVSQLYEGVTGDTIKPSGRIIGGALFGGFAGAAAGIANVIVEEETGKDVAGNVVAMITEGEMPAQRKETLSPEEHLNQAARLAFSDVDAEALPPLAFLLQPSPTAKAPGTATIPVEELNDDDRTAGTTPPAFNRRPESLPRAPLPSLLQNRLADPASVNLALIDADRTMAAVSEVKLSPLPQD</sequence>
<gene>
    <name evidence="2" type="ORF">HYS17_00885</name>
</gene>
<dbReference type="EMBL" id="CP066681">
    <property type="protein sequence ID" value="QQG36380.1"/>
    <property type="molecule type" value="Genomic_DNA"/>
</dbReference>
<feature type="region of interest" description="Disordered" evidence="1">
    <location>
        <begin position="227"/>
        <end position="254"/>
    </location>
</feature>
<evidence type="ECO:0000313" key="2">
    <source>
        <dbReference type="EMBL" id="QQG36380.1"/>
    </source>
</evidence>
<organism evidence="2 3">
    <name type="scientific">Micavibrio aeruginosavorus</name>
    <dbReference type="NCBI Taxonomy" id="349221"/>
    <lineage>
        <taxon>Bacteria</taxon>
        <taxon>Pseudomonadati</taxon>
        <taxon>Bdellovibrionota</taxon>
        <taxon>Bdellovibrionia</taxon>
        <taxon>Bdellovibrionales</taxon>
        <taxon>Pseudobdellovibrionaceae</taxon>
        <taxon>Micavibrio</taxon>
    </lineage>
</organism>
<reference evidence="2 3" key="1">
    <citation type="submission" date="2020-07" db="EMBL/GenBank/DDBJ databases">
        <title>Huge and variable diversity of episymbiotic CPR bacteria and DPANN archaea in groundwater ecosystems.</title>
        <authorList>
            <person name="He C.Y."/>
            <person name="Keren R."/>
            <person name="Whittaker M."/>
            <person name="Farag I.F."/>
            <person name="Doudna J."/>
            <person name="Cate J.H.D."/>
            <person name="Banfield J.F."/>
        </authorList>
    </citation>
    <scope>NUCLEOTIDE SEQUENCE [LARGE SCALE GENOMIC DNA]</scope>
    <source>
        <strain evidence="2">NC_groundwater_70_Ag_B-0.1um_54_66</strain>
    </source>
</reference>